<reference evidence="1 2" key="1">
    <citation type="journal article" date="2019" name="Environ. Microbiol.">
        <title>At the nexus of three kingdoms: the genome of the mycorrhizal fungus Gigaspora margarita provides insights into plant, endobacterial and fungal interactions.</title>
        <authorList>
            <person name="Venice F."/>
            <person name="Ghignone S."/>
            <person name="Salvioli di Fossalunga A."/>
            <person name="Amselem J."/>
            <person name="Novero M."/>
            <person name="Xianan X."/>
            <person name="Sedzielewska Toro K."/>
            <person name="Morin E."/>
            <person name="Lipzen A."/>
            <person name="Grigoriev I.V."/>
            <person name="Henrissat B."/>
            <person name="Martin F.M."/>
            <person name="Bonfante P."/>
        </authorList>
    </citation>
    <scope>NUCLEOTIDE SEQUENCE [LARGE SCALE GENOMIC DNA]</scope>
    <source>
        <strain evidence="1 2">BEG34</strain>
    </source>
</reference>
<gene>
    <name evidence="1" type="ORF">F8M41_007515</name>
</gene>
<evidence type="ECO:0000313" key="2">
    <source>
        <dbReference type="Proteomes" id="UP000439903"/>
    </source>
</evidence>
<comment type="caution">
    <text evidence="1">The sequence shown here is derived from an EMBL/GenBank/DDBJ whole genome shotgun (WGS) entry which is preliminary data.</text>
</comment>
<dbReference type="OrthoDB" id="2488079at2759"/>
<sequence length="144" mass="16252">MNRAYQLHLEQIEAHETSYPSPLVTNNAYRALVTAQNYNSARAAARDIVFSCRYNNDILDPKEVIAGLLLEYTLYTLASILSCDFDSNLLDLYIEDLLSSFVLSPTRLRTQDLLPGPEQLANPQISSSFSLPPYNEDTTYIPFP</sequence>
<accession>A0A8H4AW58</accession>
<dbReference type="Proteomes" id="UP000439903">
    <property type="component" value="Unassembled WGS sequence"/>
</dbReference>
<proteinExistence type="predicted"/>
<name>A0A8H4AW58_GIGMA</name>
<evidence type="ECO:0000313" key="1">
    <source>
        <dbReference type="EMBL" id="KAF0538747.1"/>
    </source>
</evidence>
<dbReference type="EMBL" id="WTPW01000177">
    <property type="protein sequence ID" value="KAF0538747.1"/>
    <property type="molecule type" value="Genomic_DNA"/>
</dbReference>
<keyword evidence="2" id="KW-1185">Reference proteome</keyword>
<protein>
    <submittedName>
        <fullName evidence="1">Uncharacterized protein</fullName>
    </submittedName>
</protein>
<organism evidence="1 2">
    <name type="scientific">Gigaspora margarita</name>
    <dbReference type="NCBI Taxonomy" id="4874"/>
    <lineage>
        <taxon>Eukaryota</taxon>
        <taxon>Fungi</taxon>
        <taxon>Fungi incertae sedis</taxon>
        <taxon>Mucoromycota</taxon>
        <taxon>Glomeromycotina</taxon>
        <taxon>Glomeromycetes</taxon>
        <taxon>Diversisporales</taxon>
        <taxon>Gigasporaceae</taxon>
        <taxon>Gigaspora</taxon>
    </lineage>
</organism>
<dbReference type="AlphaFoldDB" id="A0A8H4AW58"/>